<evidence type="ECO:0000259" key="2">
    <source>
        <dbReference type="Pfam" id="PF14309"/>
    </source>
</evidence>
<proteinExistence type="predicted"/>
<dbReference type="Pfam" id="PF14383">
    <property type="entry name" value="VARLMGL"/>
    <property type="match status" value="1"/>
</dbReference>
<dbReference type="InterPro" id="IPR033334">
    <property type="entry name" value="LNG1/2"/>
</dbReference>
<name>A0A1J3DB15_NOCCA</name>
<accession>A0A1J3DB15</accession>
<dbReference type="AlphaFoldDB" id="A0A1J3DB15"/>
<dbReference type="InterPro" id="IPR025486">
    <property type="entry name" value="DUF4378"/>
</dbReference>
<reference evidence="4" key="1">
    <citation type="submission" date="2016-07" db="EMBL/GenBank/DDBJ databases">
        <title>De novo transcriptome assembly of four accessions of the metal hyperaccumulator plant Noccaea caerulescens.</title>
        <authorList>
            <person name="Blande D."/>
            <person name="Halimaa P."/>
            <person name="Tervahauta A.I."/>
            <person name="Aarts M.G."/>
            <person name="Karenlampi S.O."/>
        </authorList>
    </citation>
    <scope>NUCLEOTIDE SEQUENCE</scope>
</reference>
<evidence type="ECO:0000256" key="1">
    <source>
        <dbReference type="SAM" id="MobiDB-lite"/>
    </source>
</evidence>
<dbReference type="EMBL" id="GEVI01015085">
    <property type="protein sequence ID" value="JAU17235.1"/>
    <property type="molecule type" value="Transcribed_RNA"/>
</dbReference>
<organism evidence="4">
    <name type="scientific">Noccaea caerulescens</name>
    <name type="common">Alpine penny-cress</name>
    <name type="synonym">Thlaspi caerulescens</name>
    <dbReference type="NCBI Taxonomy" id="107243"/>
    <lineage>
        <taxon>Eukaryota</taxon>
        <taxon>Viridiplantae</taxon>
        <taxon>Streptophyta</taxon>
        <taxon>Embryophyta</taxon>
        <taxon>Tracheophyta</taxon>
        <taxon>Spermatophyta</taxon>
        <taxon>Magnoliopsida</taxon>
        <taxon>eudicotyledons</taxon>
        <taxon>Gunneridae</taxon>
        <taxon>Pentapetalae</taxon>
        <taxon>rosids</taxon>
        <taxon>malvids</taxon>
        <taxon>Brassicales</taxon>
        <taxon>Brassicaceae</taxon>
        <taxon>Coluteocarpeae</taxon>
        <taxon>Noccaea</taxon>
    </lineage>
</organism>
<evidence type="ECO:0000259" key="3">
    <source>
        <dbReference type="Pfam" id="PF14383"/>
    </source>
</evidence>
<dbReference type="GO" id="GO:0051513">
    <property type="term" value="P:regulation of monopolar cell growth"/>
    <property type="evidence" value="ECO:0007669"/>
    <property type="project" value="InterPro"/>
</dbReference>
<dbReference type="InterPro" id="IPR032795">
    <property type="entry name" value="DUF3741-assoc"/>
</dbReference>
<dbReference type="PANTHER" id="PTHR31680">
    <property type="entry name" value="LONGIFOLIA PROTEIN"/>
    <property type="match status" value="1"/>
</dbReference>
<feature type="domain" description="DUF4378" evidence="2">
    <location>
        <begin position="426"/>
        <end position="556"/>
    </location>
</feature>
<feature type="domain" description="DUF3741" evidence="3">
    <location>
        <begin position="133"/>
        <end position="152"/>
    </location>
</feature>
<dbReference type="Pfam" id="PF14309">
    <property type="entry name" value="DUF4378"/>
    <property type="match status" value="1"/>
</dbReference>
<dbReference type="PANTHER" id="PTHR31680:SF12">
    <property type="entry name" value="OS11G0587300 PROTEIN"/>
    <property type="match status" value="1"/>
</dbReference>
<evidence type="ECO:0000313" key="4">
    <source>
        <dbReference type="EMBL" id="JAU17235.1"/>
    </source>
</evidence>
<sequence>METRTMKEQTLEKQIGGCMSGFFNIFDRPHLLSPKRFALPKRLSSSSSSPLIAESEPACSPLDSGIQKQQSVYCTPELRSPAPLTLPVMEFKQGSPKSPWRFSKEAPRLSLDSRAVVDAKGSLKPRQIRTEGGSPSVIARLMGLEALPTADSQQPLQRSASESRVSREYRFVDFRDEEDPAEFQVRSGRAQPARAPAPQRHVVRRKSFFDSADFFPEPRECGVAKMSKIDLDAPTSDLETLKQLLEALRLKGLLHSSHKPQSGIGNRSLVHESPIKPARPTFGIRSGAGQSPSRRRRSENSDNRRPSPRASPLPWRKPEPVQTGNRTNRGGPAIEEVWKVDEYHRQGKTLLERCDKLLNSIAEMAAEGEAGESQPSPVSVLDASLYHEESSPSPVMKRSLDFRESEDESWGGSMSMLSVSPSSDSEYAYISDILRASDCIPRESDVFALLEKQQYRMVSAEERRLIFDAVQEIVGRRRRLPPWRMVGEAEKMEVIWSEFQKMRKKKSSAEEEDLVGYVCGVLGRDLSEDRWRDCEEDMSEAVLDIERLVYKDLIGETIRHLAALNRSQSHSDSLPRTRRLLFF</sequence>
<protein>
    <submittedName>
        <fullName evidence="4">Protein LONGIFOLIA 1</fullName>
    </submittedName>
</protein>
<gene>
    <name evidence="4" type="ORF">GA_TR12239_c0_g1_i1_g.39193</name>
</gene>
<feature type="region of interest" description="Disordered" evidence="1">
    <location>
        <begin position="256"/>
        <end position="333"/>
    </location>
</feature>